<gene>
    <name evidence="1" type="primary">Dgri\GH22191</name>
    <name evidence="1" type="ORF">Dgri_GH22191</name>
</gene>
<dbReference type="AlphaFoldDB" id="B4K229"/>
<dbReference type="Proteomes" id="UP000001070">
    <property type="component" value="Unassembled WGS sequence"/>
</dbReference>
<evidence type="ECO:0000313" key="1">
    <source>
        <dbReference type="EMBL" id="EDW04727.1"/>
    </source>
</evidence>
<keyword evidence="2" id="KW-1185">Reference proteome</keyword>
<dbReference type="HOGENOM" id="CLU_3016393_0_0_1"/>
<name>B4K229_DROGR</name>
<evidence type="ECO:0000313" key="2">
    <source>
        <dbReference type="Proteomes" id="UP000001070"/>
    </source>
</evidence>
<sequence length="56" mass="6102">MGAPFRVIVAVCLRRGRALKDICFTIQSAIFNHNKKGKADEGGEALSLPQIKISTM</sequence>
<dbReference type="InParanoid" id="B4K229"/>
<organism evidence="2">
    <name type="scientific">Drosophila grimshawi</name>
    <name type="common">Hawaiian fruit fly</name>
    <name type="synonym">Idiomyia grimshawi</name>
    <dbReference type="NCBI Taxonomy" id="7222"/>
    <lineage>
        <taxon>Eukaryota</taxon>
        <taxon>Metazoa</taxon>
        <taxon>Ecdysozoa</taxon>
        <taxon>Arthropoda</taxon>
        <taxon>Hexapoda</taxon>
        <taxon>Insecta</taxon>
        <taxon>Pterygota</taxon>
        <taxon>Neoptera</taxon>
        <taxon>Endopterygota</taxon>
        <taxon>Diptera</taxon>
        <taxon>Brachycera</taxon>
        <taxon>Muscomorpha</taxon>
        <taxon>Ephydroidea</taxon>
        <taxon>Drosophilidae</taxon>
        <taxon>Drosophila</taxon>
        <taxon>Hawaiian Drosophila</taxon>
    </lineage>
</organism>
<reference evidence="1 2" key="1">
    <citation type="journal article" date="2007" name="Nature">
        <title>Evolution of genes and genomes on the Drosophila phylogeny.</title>
        <authorList>
            <consortium name="Drosophila 12 Genomes Consortium"/>
            <person name="Clark A.G."/>
            <person name="Eisen M.B."/>
            <person name="Smith D.R."/>
            <person name="Bergman C.M."/>
            <person name="Oliver B."/>
            <person name="Markow T.A."/>
            <person name="Kaufman T.C."/>
            <person name="Kellis M."/>
            <person name="Gelbart W."/>
            <person name="Iyer V.N."/>
            <person name="Pollard D.A."/>
            <person name="Sackton T.B."/>
            <person name="Larracuente A.M."/>
            <person name="Singh N.D."/>
            <person name="Abad J.P."/>
            <person name="Abt D.N."/>
            <person name="Adryan B."/>
            <person name="Aguade M."/>
            <person name="Akashi H."/>
            <person name="Anderson W.W."/>
            <person name="Aquadro C.F."/>
            <person name="Ardell D.H."/>
            <person name="Arguello R."/>
            <person name="Artieri C.G."/>
            <person name="Barbash D.A."/>
            <person name="Barker D."/>
            <person name="Barsanti P."/>
            <person name="Batterham P."/>
            <person name="Batzoglou S."/>
            <person name="Begun D."/>
            <person name="Bhutkar A."/>
            <person name="Blanco E."/>
            <person name="Bosak S.A."/>
            <person name="Bradley R.K."/>
            <person name="Brand A.D."/>
            <person name="Brent M.R."/>
            <person name="Brooks A.N."/>
            <person name="Brown R.H."/>
            <person name="Butlin R.K."/>
            <person name="Caggese C."/>
            <person name="Calvi B.R."/>
            <person name="Bernardo de Carvalho A."/>
            <person name="Caspi A."/>
            <person name="Castrezana S."/>
            <person name="Celniker S.E."/>
            <person name="Chang J.L."/>
            <person name="Chapple C."/>
            <person name="Chatterji S."/>
            <person name="Chinwalla A."/>
            <person name="Civetta A."/>
            <person name="Clifton S.W."/>
            <person name="Comeron J.M."/>
            <person name="Costello J.C."/>
            <person name="Coyne J.A."/>
            <person name="Daub J."/>
            <person name="David R.G."/>
            <person name="Delcher A.L."/>
            <person name="Delehaunty K."/>
            <person name="Do C.B."/>
            <person name="Ebling H."/>
            <person name="Edwards K."/>
            <person name="Eickbush T."/>
            <person name="Evans J.D."/>
            <person name="Filipski A."/>
            <person name="Findeiss S."/>
            <person name="Freyhult E."/>
            <person name="Fulton L."/>
            <person name="Fulton R."/>
            <person name="Garcia A.C."/>
            <person name="Gardiner A."/>
            <person name="Garfield D.A."/>
            <person name="Garvin B.E."/>
            <person name="Gibson G."/>
            <person name="Gilbert D."/>
            <person name="Gnerre S."/>
            <person name="Godfrey J."/>
            <person name="Good R."/>
            <person name="Gotea V."/>
            <person name="Gravely B."/>
            <person name="Greenberg A.J."/>
            <person name="Griffiths-Jones S."/>
            <person name="Gross S."/>
            <person name="Guigo R."/>
            <person name="Gustafson E.A."/>
            <person name="Haerty W."/>
            <person name="Hahn M.W."/>
            <person name="Halligan D.L."/>
            <person name="Halpern A.L."/>
            <person name="Halter G.M."/>
            <person name="Han M.V."/>
            <person name="Heger A."/>
            <person name="Hillier L."/>
            <person name="Hinrichs A.S."/>
            <person name="Holmes I."/>
            <person name="Hoskins R.A."/>
            <person name="Hubisz M.J."/>
            <person name="Hultmark D."/>
            <person name="Huntley M.A."/>
            <person name="Jaffe D.B."/>
            <person name="Jagadeeshan S."/>
            <person name="Jeck W.R."/>
            <person name="Johnson J."/>
            <person name="Jones C.D."/>
            <person name="Jordan W.C."/>
            <person name="Karpen G.H."/>
            <person name="Kataoka E."/>
            <person name="Keightley P.D."/>
            <person name="Kheradpour P."/>
            <person name="Kirkness E.F."/>
            <person name="Koerich L.B."/>
            <person name="Kristiansen K."/>
            <person name="Kudrna D."/>
            <person name="Kulathinal R.J."/>
            <person name="Kumar S."/>
            <person name="Kwok R."/>
            <person name="Lander E."/>
            <person name="Langley C.H."/>
            <person name="Lapoint R."/>
            <person name="Lazzaro B.P."/>
            <person name="Lee S.J."/>
            <person name="Levesque L."/>
            <person name="Li R."/>
            <person name="Lin C.F."/>
            <person name="Lin M.F."/>
            <person name="Lindblad-Toh K."/>
            <person name="Llopart A."/>
            <person name="Long M."/>
            <person name="Low L."/>
            <person name="Lozovsky E."/>
            <person name="Lu J."/>
            <person name="Luo M."/>
            <person name="Machado C.A."/>
            <person name="Makalowski W."/>
            <person name="Marzo M."/>
            <person name="Matsuda M."/>
            <person name="Matzkin L."/>
            <person name="McAllister B."/>
            <person name="McBride C.S."/>
            <person name="McKernan B."/>
            <person name="McKernan K."/>
            <person name="Mendez-Lago M."/>
            <person name="Minx P."/>
            <person name="Mollenhauer M.U."/>
            <person name="Montooth K."/>
            <person name="Mount S.M."/>
            <person name="Mu X."/>
            <person name="Myers E."/>
            <person name="Negre B."/>
            <person name="Newfeld S."/>
            <person name="Nielsen R."/>
            <person name="Noor M.A."/>
            <person name="O'Grady P."/>
            <person name="Pachter L."/>
            <person name="Papaceit M."/>
            <person name="Parisi M.J."/>
            <person name="Parisi M."/>
            <person name="Parts L."/>
            <person name="Pedersen J.S."/>
            <person name="Pesole G."/>
            <person name="Phillippy A.M."/>
            <person name="Ponting C.P."/>
            <person name="Pop M."/>
            <person name="Porcelli D."/>
            <person name="Powell J.R."/>
            <person name="Prohaska S."/>
            <person name="Pruitt K."/>
            <person name="Puig M."/>
            <person name="Quesneville H."/>
            <person name="Ram K.R."/>
            <person name="Rand D."/>
            <person name="Rasmussen M.D."/>
            <person name="Reed L.K."/>
            <person name="Reenan R."/>
            <person name="Reily A."/>
            <person name="Remington K.A."/>
            <person name="Rieger T.T."/>
            <person name="Ritchie M.G."/>
            <person name="Robin C."/>
            <person name="Rogers Y.H."/>
            <person name="Rohde C."/>
            <person name="Rozas J."/>
            <person name="Rubenfield M.J."/>
            <person name="Ruiz A."/>
            <person name="Russo S."/>
            <person name="Salzberg S.L."/>
            <person name="Sanchez-Gracia A."/>
            <person name="Saranga D.J."/>
            <person name="Sato H."/>
            <person name="Schaeffer S.W."/>
            <person name="Schatz M.C."/>
            <person name="Schlenke T."/>
            <person name="Schwartz R."/>
            <person name="Segarra C."/>
            <person name="Singh R.S."/>
            <person name="Sirot L."/>
            <person name="Sirota M."/>
            <person name="Sisneros N.B."/>
            <person name="Smith C.D."/>
            <person name="Smith T.F."/>
            <person name="Spieth J."/>
            <person name="Stage D.E."/>
            <person name="Stark A."/>
            <person name="Stephan W."/>
            <person name="Strausberg R.L."/>
            <person name="Strempel S."/>
            <person name="Sturgill D."/>
            <person name="Sutton G."/>
            <person name="Sutton G.G."/>
            <person name="Tao W."/>
            <person name="Teichmann S."/>
            <person name="Tobari Y.N."/>
            <person name="Tomimura Y."/>
            <person name="Tsolas J.M."/>
            <person name="Valente V.L."/>
            <person name="Venter E."/>
            <person name="Venter J.C."/>
            <person name="Vicario S."/>
            <person name="Vieira F.G."/>
            <person name="Vilella A.J."/>
            <person name="Villasante A."/>
            <person name="Walenz B."/>
            <person name="Wang J."/>
            <person name="Wasserman M."/>
            <person name="Watts T."/>
            <person name="Wilson D."/>
            <person name="Wilson R.K."/>
            <person name="Wing R.A."/>
            <person name="Wolfner M.F."/>
            <person name="Wong A."/>
            <person name="Wong G.K."/>
            <person name="Wu C.I."/>
            <person name="Wu G."/>
            <person name="Yamamoto D."/>
            <person name="Yang H.P."/>
            <person name="Yang S.P."/>
            <person name="Yorke J.A."/>
            <person name="Yoshida K."/>
            <person name="Zdobnov E."/>
            <person name="Zhang P."/>
            <person name="Zhang Y."/>
            <person name="Zimin A.V."/>
            <person name="Baldwin J."/>
            <person name="Abdouelleil A."/>
            <person name="Abdulkadir J."/>
            <person name="Abebe A."/>
            <person name="Abera B."/>
            <person name="Abreu J."/>
            <person name="Acer S.C."/>
            <person name="Aftuck L."/>
            <person name="Alexander A."/>
            <person name="An P."/>
            <person name="Anderson E."/>
            <person name="Anderson S."/>
            <person name="Arachi H."/>
            <person name="Azer M."/>
            <person name="Bachantsang P."/>
            <person name="Barry A."/>
            <person name="Bayul T."/>
            <person name="Berlin A."/>
            <person name="Bessette D."/>
            <person name="Bloom T."/>
            <person name="Blye J."/>
            <person name="Boguslavskiy L."/>
            <person name="Bonnet C."/>
            <person name="Boukhgalter B."/>
            <person name="Bourzgui I."/>
            <person name="Brown A."/>
            <person name="Cahill P."/>
            <person name="Channer S."/>
            <person name="Cheshatsang Y."/>
            <person name="Chuda L."/>
            <person name="Citroen M."/>
            <person name="Collymore A."/>
            <person name="Cooke P."/>
            <person name="Costello M."/>
            <person name="D'Aco K."/>
            <person name="Daza R."/>
            <person name="De Haan G."/>
            <person name="DeGray S."/>
            <person name="DeMaso C."/>
            <person name="Dhargay N."/>
            <person name="Dooley K."/>
            <person name="Dooley E."/>
            <person name="Doricent M."/>
            <person name="Dorje P."/>
            <person name="Dorjee K."/>
            <person name="Dupes A."/>
            <person name="Elong R."/>
            <person name="Falk J."/>
            <person name="Farina A."/>
            <person name="Faro S."/>
            <person name="Ferguson D."/>
            <person name="Fisher S."/>
            <person name="Foley C.D."/>
            <person name="Franke A."/>
            <person name="Friedrich D."/>
            <person name="Gadbois L."/>
            <person name="Gearin G."/>
            <person name="Gearin C.R."/>
            <person name="Giannoukos G."/>
            <person name="Goode T."/>
            <person name="Graham J."/>
            <person name="Grandbois E."/>
            <person name="Grewal S."/>
            <person name="Gyaltsen K."/>
            <person name="Hafez N."/>
            <person name="Hagos B."/>
            <person name="Hall J."/>
            <person name="Henson C."/>
            <person name="Hollinger A."/>
            <person name="Honan T."/>
            <person name="Huard M.D."/>
            <person name="Hughes L."/>
            <person name="Hurhula B."/>
            <person name="Husby M.E."/>
            <person name="Kamat A."/>
            <person name="Kanga B."/>
            <person name="Kashin S."/>
            <person name="Khazanovich D."/>
            <person name="Kisner P."/>
            <person name="Lance K."/>
            <person name="Lara M."/>
            <person name="Lee W."/>
            <person name="Lennon N."/>
            <person name="Letendre F."/>
            <person name="LeVine R."/>
            <person name="Lipovsky A."/>
            <person name="Liu X."/>
            <person name="Liu J."/>
            <person name="Liu S."/>
            <person name="Lokyitsang T."/>
            <person name="Lokyitsang Y."/>
            <person name="Lubonja R."/>
            <person name="Lui A."/>
            <person name="MacDonald P."/>
            <person name="Magnisalis V."/>
            <person name="Maru K."/>
            <person name="Matthews C."/>
            <person name="McCusker W."/>
            <person name="McDonough S."/>
            <person name="Mehta T."/>
            <person name="Meldrim J."/>
            <person name="Meneus L."/>
            <person name="Mihai O."/>
            <person name="Mihalev A."/>
            <person name="Mihova T."/>
            <person name="Mittelman R."/>
            <person name="Mlenga V."/>
            <person name="Montmayeur A."/>
            <person name="Mulrain L."/>
            <person name="Navidi A."/>
            <person name="Naylor J."/>
            <person name="Negash T."/>
            <person name="Nguyen T."/>
            <person name="Nguyen N."/>
            <person name="Nicol R."/>
            <person name="Norbu C."/>
            <person name="Norbu N."/>
            <person name="Novod N."/>
            <person name="O'Neill B."/>
            <person name="Osman S."/>
            <person name="Markiewicz E."/>
            <person name="Oyono O.L."/>
            <person name="Patti C."/>
            <person name="Phunkhang P."/>
            <person name="Pierre F."/>
            <person name="Priest M."/>
            <person name="Raghuraman S."/>
            <person name="Rege F."/>
            <person name="Reyes R."/>
            <person name="Rise C."/>
            <person name="Rogov P."/>
            <person name="Ross K."/>
            <person name="Ryan E."/>
            <person name="Settipalli S."/>
            <person name="Shea T."/>
            <person name="Sherpa N."/>
            <person name="Shi L."/>
            <person name="Shih D."/>
            <person name="Sparrow T."/>
            <person name="Spaulding J."/>
            <person name="Stalker J."/>
            <person name="Stange-Thomann N."/>
            <person name="Stavropoulos S."/>
            <person name="Stone C."/>
            <person name="Strader C."/>
            <person name="Tesfaye S."/>
            <person name="Thomson T."/>
            <person name="Thoulutsang Y."/>
            <person name="Thoulutsang D."/>
            <person name="Topham K."/>
            <person name="Topping I."/>
            <person name="Tsamla T."/>
            <person name="Vassiliev H."/>
            <person name="Vo A."/>
            <person name="Wangchuk T."/>
            <person name="Wangdi T."/>
            <person name="Weiand M."/>
            <person name="Wilkinson J."/>
            <person name="Wilson A."/>
            <person name="Yadav S."/>
            <person name="Young G."/>
            <person name="Yu Q."/>
            <person name="Zembek L."/>
            <person name="Zhong D."/>
            <person name="Zimmer A."/>
            <person name="Zwirko Z."/>
            <person name="Jaffe D.B."/>
            <person name="Alvarez P."/>
            <person name="Brockman W."/>
            <person name="Butler J."/>
            <person name="Chin C."/>
            <person name="Gnerre S."/>
            <person name="Grabherr M."/>
            <person name="Kleber M."/>
            <person name="Mauceli E."/>
            <person name="MacCallum I."/>
        </authorList>
    </citation>
    <scope>NUCLEOTIDE SEQUENCE [LARGE SCALE GENOMIC DNA]</scope>
    <source>
        <strain evidence="2">Tucson 15287-2541.00</strain>
    </source>
</reference>
<dbReference type="EMBL" id="CH918359">
    <property type="protein sequence ID" value="EDW04727.1"/>
    <property type="molecule type" value="Genomic_DNA"/>
</dbReference>
<proteinExistence type="predicted"/>
<accession>B4K229</accession>
<protein>
    <submittedName>
        <fullName evidence="1">GH22191</fullName>
    </submittedName>
</protein>